<feature type="compositionally biased region" description="Low complexity" evidence="1">
    <location>
        <begin position="87"/>
        <end position="102"/>
    </location>
</feature>
<evidence type="ECO:0000259" key="2">
    <source>
        <dbReference type="PROSITE" id="PS51037"/>
    </source>
</evidence>
<evidence type="ECO:0000256" key="1">
    <source>
        <dbReference type="SAM" id="MobiDB-lite"/>
    </source>
</evidence>
<dbReference type="Proteomes" id="UP001153719">
    <property type="component" value="Chromosome"/>
</dbReference>
<dbReference type="Pfam" id="PF20305">
    <property type="entry name" value="pYEATS"/>
    <property type="match status" value="1"/>
</dbReference>
<dbReference type="EMBL" id="LR882967">
    <property type="protein sequence ID" value="CAD5912707.1"/>
    <property type="molecule type" value="Genomic_DNA"/>
</dbReference>
<sequence length="236" mass="25682">MLKNSEGTKEFFLWLTFYLPSTNKTMSQQNLSQTIFNAGQSILNAGHDAIQYIIKINLVSGNAVLVLGVLMGGGMIINKINVQPIPGSPIVTTSPSTPSIAPMPEPETAQPSPATPDISDQARNTQPIINNLDKASQTAPLVTPITVRNTSTQIGTSEWNWTAYVESDSQTLSQIDCVEYTLHPTFPNPIRQVCTSQNNFALSARGWGAFYIKVRVFLKDGTVRDLSPYLLQGVGV</sequence>
<dbReference type="PANTHER" id="PTHR23195">
    <property type="entry name" value="YEATS DOMAIN"/>
    <property type="match status" value="1"/>
</dbReference>
<protein>
    <recommendedName>
        <fullName evidence="2">YEATS domain-containing protein</fullName>
    </recommendedName>
</protein>
<keyword evidence="4" id="KW-1185">Reference proteome</keyword>
<dbReference type="GO" id="GO:0006355">
    <property type="term" value="P:regulation of DNA-templated transcription"/>
    <property type="evidence" value="ECO:0007669"/>
    <property type="project" value="InterPro"/>
</dbReference>
<feature type="region of interest" description="Disordered" evidence="1">
    <location>
        <begin position="87"/>
        <end position="121"/>
    </location>
</feature>
<proteinExistence type="predicted"/>
<dbReference type="InterPro" id="IPR005033">
    <property type="entry name" value="YEATS"/>
</dbReference>
<gene>
    <name evidence="3" type="ORF">NO713_00146</name>
</gene>
<dbReference type="PROSITE" id="PS51037">
    <property type="entry name" value="YEATS"/>
    <property type="match status" value="1"/>
</dbReference>
<dbReference type="KEGG" id="ppsu:NO713_00146"/>
<dbReference type="AlphaFoldDB" id="A0A9W4G2K1"/>
<name>A0A9W4G2K1_9CYAN</name>
<dbReference type="InterPro" id="IPR046888">
    <property type="entry name" value="pYEATS"/>
</dbReference>
<feature type="domain" description="YEATS" evidence="2">
    <location>
        <begin position="131"/>
        <end position="236"/>
    </location>
</feature>
<dbReference type="InterPro" id="IPR038704">
    <property type="entry name" value="YEAST_sf"/>
</dbReference>
<reference evidence="3" key="1">
    <citation type="submission" date="2020-09" db="EMBL/GenBank/DDBJ databases">
        <authorList>
            <person name="Blom J."/>
        </authorList>
    </citation>
    <scope>NUCLEOTIDE SEQUENCE</scope>
    <source>
        <strain evidence="3">No.713</strain>
    </source>
</reference>
<evidence type="ECO:0000313" key="4">
    <source>
        <dbReference type="Proteomes" id="UP001153719"/>
    </source>
</evidence>
<dbReference type="Gene3D" id="2.60.40.1970">
    <property type="entry name" value="YEATS domain"/>
    <property type="match status" value="1"/>
</dbReference>
<dbReference type="InterPro" id="IPR055129">
    <property type="entry name" value="YEATS_dom"/>
</dbReference>
<evidence type="ECO:0000313" key="3">
    <source>
        <dbReference type="EMBL" id="CAD5912707.1"/>
    </source>
</evidence>
<organism evidence="3 4">
    <name type="scientific">Planktothrix pseudagardhii</name>
    <dbReference type="NCBI Taxonomy" id="132604"/>
    <lineage>
        <taxon>Bacteria</taxon>
        <taxon>Bacillati</taxon>
        <taxon>Cyanobacteriota</taxon>
        <taxon>Cyanophyceae</taxon>
        <taxon>Oscillatoriophycideae</taxon>
        <taxon>Oscillatoriales</taxon>
        <taxon>Microcoleaceae</taxon>
        <taxon>Planktothrix</taxon>
    </lineage>
</organism>
<accession>A0A9W4G2K1</accession>